<keyword evidence="1" id="KW-0472">Membrane</keyword>
<evidence type="ECO:0000313" key="2">
    <source>
        <dbReference type="EMBL" id="OGZ72435.1"/>
    </source>
</evidence>
<evidence type="ECO:0008006" key="4">
    <source>
        <dbReference type="Google" id="ProtNLM"/>
    </source>
</evidence>
<evidence type="ECO:0000313" key="3">
    <source>
        <dbReference type="Proteomes" id="UP000176774"/>
    </source>
</evidence>
<sequence length="520" mass="58957">MYNLILPPPQGPIVSSETHSDQSKWYANKNVILRWASTSAIENYSYVLDKDPAGSPDNIAEGNNATVIYKNLDDGTQYFHIKSFRDGTWGGVTSFGINIDTQPPAEFLPEFAPSSRTSSKNQIIKFQTSDAFSGTLYYEIKVIPLSPKSSIVKSNNNFFIEATSPYQTALDIGKYDIIVRAYDGAGNYREVTSRLNVVTPIFEIVSDQGIKVVGSFIIPWLWFWIASAIVAGILLLNARRIKRWHDSLATQQKNKELPQDVKSQFETLKTYRKKYGNLVLLLIFASSLFFVSNVRAQETEQARLSPPFVSSVSRNISNEEIFYVGGKTDNSDITVVIYLQNLQTGATFNESVVSDSKGNWFYRHSTFLGAGEYLLWMQSKLGEESSPPSPQIQMTVKNTAIQFGASRFSYELIYLMVAIIFLSVILGLIAFIMYYAYHGRKKHKLFLKEVKEAQESVRRGFAVLRRDIQAEFTLVKKMKAEKALSEEEKLKEEQLLKDLQSVEQYIGKEIWDIEENESFG</sequence>
<name>A0A1G2ICH6_9BACT</name>
<accession>A0A1G2ICH6</accession>
<protein>
    <recommendedName>
        <fullName evidence="4">Bacterial Ig-like domain-containing protein</fullName>
    </recommendedName>
</protein>
<dbReference type="STRING" id="1802214.A2908_03300"/>
<feature type="transmembrane region" description="Helical" evidence="1">
    <location>
        <begin position="412"/>
        <end position="437"/>
    </location>
</feature>
<comment type="caution">
    <text evidence="2">The sequence shown here is derived from an EMBL/GenBank/DDBJ whole genome shotgun (WGS) entry which is preliminary data.</text>
</comment>
<feature type="transmembrane region" description="Helical" evidence="1">
    <location>
        <begin position="216"/>
        <end position="236"/>
    </location>
</feature>
<feature type="transmembrane region" description="Helical" evidence="1">
    <location>
        <begin position="278"/>
        <end position="296"/>
    </location>
</feature>
<proteinExistence type="predicted"/>
<dbReference type="EMBL" id="MHPA01000027">
    <property type="protein sequence ID" value="OGZ72435.1"/>
    <property type="molecule type" value="Genomic_DNA"/>
</dbReference>
<organism evidence="2 3">
    <name type="scientific">Candidatus Staskawiczbacteria bacterium RIFCSPLOWO2_01_FULL_38_12b</name>
    <dbReference type="NCBI Taxonomy" id="1802214"/>
    <lineage>
        <taxon>Bacteria</taxon>
        <taxon>Candidatus Staskawicziibacteriota</taxon>
    </lineage>
</organism>
<keyword evidence="1" id="KW-1133">Transmembrane helix</keyword>
<reference evidence="2 3" key="1">
    <citation type="journal article" date="2016" name="Nat. Commun.">
        <title>Thousands of microbial genomes shed light on interconnected biogeochemical processes in an aquifer system.</title>
        <authorList>
            <person name="Anantharaman K."/>
            <person name="Brown C.T."/>
            <person name="Hug L.A."/>
            <person name="Sharon I."/>
            <person name="Castelle C.J."/>
            <person name="Probst A.J."/>
            <person name="Thomas B.C."/>
            <person name="Singh A."/>
            <person name="Wilkins M.J."/>
            <person name="Karaoz U."/>
            <person name="Brodie E.L."/>
            <person name="Williams K.H."/>
            <person name="Hubbard S.S."/>
            <person name="Banfield J.F."/>
        </authorList>
    </citation>
    <scope>NUCLEOTIDE SEQUENCE [LARGE SCALE GENOMIC DNA]</scope>
</reference>
<evidence type="ECO:0000256" key="1">
    <source>
        <dbReference type="SAM" id="Phobius"/>
    </source>
</evidence>
<keyword evidence="1" id="KW-0812">Transmembrane</keyword>
<gene>
    <name evidence="2" type="ORF">A2908_03300</name>
</gene>
<dbReference type="AlphaFoldDB" id="A0A1G2ICH6"/>
<dbReference type="Proteomes" id="UP000176774">
    <property type="component" value="Unassembled WGS sequence"/>
</dbReference>